<reference evidence="2" key="1">
    <citation type="submission" date="2021-06" db="EMBL/GenBank/DDBJ databases">
        <authorList>
            <person name="Hodson N. C."/>
            <person name="Mongue J. A."/>
            <person name="Jaron S. K."/>
        </authorList>
    </citation>
    <scope>NUCLEOTIDE SEQUENCE</scope>
</reference>
<evidence type="ECO:0000256" key="1">
    <source>
        <dbReference type="SAM" id="MobiDB-lite"/>
    </source>
</evidence>
<evidence type="ECO:0000313" key="3">
    <source>
        <dbReference type="Proteomes" id="UP000708208"/>
    </source>
</evidence>
<evidence type="ECO:0000313" key="2">
    <source>
        <dbReference type="EMBL" id="CAG7818612.1"/>
    </source>
</evidence>
<proteinExistence type="predicted"/>
<dbReference type="AlphaFoldDB" id="A0A8J2KSB7"/>
<accession>A0A8J2KSB7</accession>
<feature type="region of interest" description="Disordered" evidence="1">
    <location>
        <begin position="60"/>
        <end position="86"/>
    </location>
</feature>
<comment type="caution">
    <text evidence="2">The sequence shown here is derived from an EMBL/GenBank/DDBJ whole genome shotgun (WGS) entry which is preliminary data.</text>
</comment>
<keyword evidence="3" id="KW-1185">Reference proteome</keyword>
<name>A0A8J2KSB7_9HEXA</name>
<feature type="non-terminal residue" evidence="2">
    <location>
        <position position="184"/>
    </location>
</feature>
<sequence length="184" mass="20483">ETDDGTPAVKKRKNQSDETDSGFQNHFDTVALKSLFTPPQCNSSSSKHQKENIKAVEEIVEVHKDSDEDDNHNQSSSDSENCETKSDDELVELNAVYLNSSNVGNECIGDSTGSVDISISQPPEVPIPVAVSRQGENCLEPFLQEFRRFQKEIFGEVHSIKSDIEIIRSQLSKNHKKSSFCPVK</sequence>
<dbReference type="Proteomes" id="UP000708208">
    <property type="component" value="Unassembled WGS sequence"/>
</dbReference>
<gene>
    <name evidence="2" type="ORF">AFUS01_LOCUS29106</name>
</gene>
<feature type="region of interest" description="Disordered" evidence="1">
    <location>
        <begin position="1"/>
        <end position="26"/>
    </location>
</feature>
<protein>
    <submittedName>
        <fullName evidence="2">Uncharacterized protein</fullName>
    </submittedName>
</protein>
<feature type="non-terminal residue" evidence="2">
    <location>
        <position position="1"/>
    </location>
</feature>
<dbReference type="EMBL" id="CAJVCH010425505">
    <property type="protein sequence ID" value="CAG7818612.1"/>
    <property type="molecule type" value="Genomic_DNA"/>
</dbReference>
<organism evidence="2 3">
    <name type="scientific">Allacma fusca</name>
    <dbReference type="NCBI Taxonomy" id="39272"/>
    <lineage>
        <taxon>Eukaryota</taxon>
        <taxon>Metazoa</taxon>
        <taxon>Ecdysozoa</taxon>
        <taxon>Arthropoda</taxon>
        <taxon>Hexapoda</taxon>
        <taxon>Collembola</taxon>
        <taxon>Symphypleona</taxon>
        <taxon>Sminthuridae</taxon>
        <taxon>Allacma</taxon>
    </lineage>
</organism>